<dbReference type="Proteomes" id="UP000799753">
    <property type="component" value="Unassembled WGS sequence"/>
</dbReference>
<evidence type="ECO:0000313" key="1">
    <source>
        <dbReference type="EMBL" id="KAF2643199.1"/>
    </source>
</evidence>
<dbReference type="OrthoDB" id="5419508at2759"/>
<evidence type="ECO:0000313" key="2">
    <source>
        <dbReference type="Proteomes" id="UP000799753"/>
    </source>
</evidence>
<accession>A0A6A6S640</accession>
<reference evidence="1" key="1">
    <citation type="journal article" date="2020" name="Stud. Mycol.">
        <title>101 Dothideomycetes genomes: a test case for predicting lifestyles and emergence of pathogens.</title>
        <authorList>
            <person name="Haridas S."/>
            <person name="Albert R."/>
            <person name="Binder M."/>
            <person name="Bloem J."/>
            <person name="Labutti K."/>
            <person name="Salamov A."/>
            <person name="Andreopoulos B."/>
            <person name="Baker S."/>
            <person name="Barry K."/>
            <person name="Bills G."/>
            <person name="Bluhm B."/>
            <person name="Cannon C."/>
            <person name="Castanera R."/>
            <person name="Culley D."/>
            <person name="Daum C."/>
            <person name="Ezra D."/>
            <person name="Gonzalez J."/>
            <person name="Henrissat B."/>
            <person name="Kuo A."/>
            <person name="Liang C."/>
            <person name="Lipzen A."/>
            <person name="Lutzoni F."/>
            <person name="Magnuson J."/>
            <person name="Mondo S."/>
            <person name="Nolan M."/>
            <person name="Ohm R."/>
            <person name="Pangilinan J."/>
            <person name="Park H.-J."/>
            <person name="Ramirez L."/>
            <person name="Alfaro M."/>
            <person name="Sun H."/>
            <person name="Tritt A."/>
            <person name="Yoshinaga Y."/>
            <person name="Zwiers L.-H."/>
            <person name="Turgeon B."/>
            <person name="Goodwin S."/>
            <person name="Spatafora J."/>
            <person name="Crous P."/>
            <person name="Grigoriev I."/>
        </authorList>
    </citation>
    <scope>NUCLEOTIDE SEQUENCE</scope>
    <source>
        <strain evidence="1">CBS 473.64</strain>
    </source>
</reference>
<feature type="non-terminal residue" evidence="1">
    <location>
        <position position="264"/>
    </location>
</feature>
<gene>
    <name evidence="1" type="ORF">P280DRAFT_393842</name>
</gene>
<name>A0A6A6S640_9PLEO</name>
<dbReference type="EMBL" id="MU006780">
    <property type="protein sequence ID" value="KAF2643199.1"/>
    <property type="molecule type" value="Genomic_DNA"/>
</dbReference>
<keyword evidence="2" id="KW-1185">Reference proteome</keyword>
<protein>
    <submittedName>
        <fullName evidence="1">Uncharacterized protein</fullName>
    </submittedName>
</protein>
<sequence>MSTALHRFGPLPPAMTEAEVERCPFLMLEEDVKSLLFNITTMLLDHLQQPNSIFGDLDPNPSEPSLQTLYKRLKNNDPAPSLIKGHRKVEALVKERLRPQSFKMPLDRSLEDYEDLFYALVARIRDLHGTLTMHLTHFVPDPDRMLFPASNITMATFHDQLIELFALLNNVALVAALHNAVKRGRAKATHDWRLIQLEKHEITQTEFDMLMNRIYDPPPYGDIDGMEFIAGNSSAMICARLQEKYRVFLQLESRTKEKAARWER</sequence>
<organism evidence="1 2">
    <name type="scientific">Massarina eburnea CBS 473.64</name>
    <dbReference type="NCBI Taxonomy" id="1395130"/>
    <lineage>
        <taxon>Eukaryota</taxon>
        <taxon>Fungi</taxon>
        <taxon>Dikarya</taxon>
        <taxon>Ascomycota</taxon>
        <taxon>Pezizomycotina</taxon>
        <taxon>Dothideomycetes</taxon>
        <taxon>Pleosporomycetidae</taxon>
        <taxon>Pleosporales</taxon>
        <taxon>Massarineae</taxon>
        <taxon>Massarinaceae</taxon>
        <taxon>Massarina</taxon>
    </lineage>
</organism>
<dbReference type="AlphaFoldDB" id="A0A6A6S640"/>
<proteinExistence type="predicted"/>